<proteinExistence type="predicted"/>
<organism evidence="1 2">
    <name type="scientific">Mycolicibacterium farcinogenes</name>
    <name type="common">Mycobacterium farcinogenes</name>
    <dbReference type="NCBI Taxonomy" id="1802"/>
    <lineage>
        <taxon>Bacteria</taxon>
        <taxon>Bacillati</taxon>
        <taxon>Actinomycetota</taxon>
        <taxon>Actinomycetes</taxon>
        <taxon>Mycobacteriales</taxon>
        <taxon>Mycobacteriaceae</taxon>
        <taxon>Mycolicibacterium</taxon>
    </lineage>
</organism>
<keyword evidence="2" id="KW-1185">Reference proteome</keyword>
<gene>
    <name evidence="1" type="ORF">K6L26_00780</name>
</gene>
<protein>
    <submittedName>
        <fullName evidence="1">Uncharacterized protein</fullName>
    </submittedName>
</protein>
<reference evidence="1" key="1">
    <citation type="submission" date="2021-07" db="EMBL/GenBank/DDBJ databases">
        <title>Complete Genome Sequences of Mycobacterium farcinogenes Isolated from Clinical Specimens from Patients in Thailand.</title>
        <authorList>
            <person name="Sodsai P."/>
        </authorList>
    </citation>
    <scope>NUCLEOTIDE SEQUENCE</scope>
    <source>
        <strain evidence="1">BKK/CU-MFGFA-001</strain>
    </source>
</reference>
<name>A0ACD1FHA6_MYCFR</name>
<evidence type="ECO:0000313" key="2">
    <source>
        <dbReference type="Proteomes" id="UP000825598"/>
    </source>
</evidence>
<accession>A0ACD1FHA6</accession>
<dbReference type="EMBL" id="CP081673">
    <property type="protein sequence ID" value="QZH66295.1"/>
    <property type="molecule type" value="Genomic_DNA"/>
</dbReference>
<evidence type="ECO:0000313" key="1">
    <source>
        <dbReference type="EMBL" id="QZH66295.1"/>
    </source>
</evidence>
<dbReference type="Proteomes" id="UP000825598">
    <property type="component" value="Chromosome"/>
</dbReference>
<sequence>MLALGGAIGPLSGRSWPDSPEAALANLIVLVCAVVISVALIALAGWFLWWWAGTNRPNAYRRRLEKRSAKFRARWPQEQLTYAPFVELSNEAQRCWTLILMREDSEESSDVAGLSNDVSELRHWVDAVVGALNSAADQDRQAAIGRYFE</sequence>